<feature type="domain" description="Acyl-CoA dehydrogenase/oxidase N-terminal" evidence="1">
    <location>
        <begin position="36"/>
        <end position="68"/>
    </location>
</feature>
<reference evidence="3" key="1">
    <citation type="journal article" date="2023" name="Proc. Natl. Acad. Sci. U.S.A.">
        <title>Genomic and structural basis for evolution of tropane alkaloid biosynthesis.</title>
        <authorList>
            <person name="Wanga Y.-J."/>
            <person name="Taina T."/>
            <person name="Yua J.-Y."/>
            <person name="Lia J."/>
            <person name="Xua B."/>
            <person name="Chenc J."/>
            <person name="D'Auriad J.C."/>
            <person name="Huanga J.-P."/>
            <person name="Huanga S.-X."/>
        </authorList>
    </citation>
    <scope>NUCLEOTIDE SEQUENCE [LARGE SCALE GENOMIC DNA]</scope>
    <source>
        <strain evidence="3">cv. KIB-2019</strain>
    </source>
</reference>
<sequence>MHKLFTVRSLSSAIDKNFKYQQNQQAAFSTSLLLDDTQKQFKESVAKFAQENIAPFAEKIDRTNSFPEVKHYVFMIE</sequence>
<dbReference type="AlphaFoldDB" id="A0A9Q1MLI8"/>
<proteinExistence type="predicted"/>
<dbReference type="Proteomes" id="UP001152561">
    <property type="component" value="Unassembled WGS sequence"/>
</dbReference>
<dbReference type="Gene3D" id="1.10.540.10">
    <property type="entry name" value="Acyl-CoA dehydrogenase/oxidase, N-terminal domain"/>
    <property type="match status" value="1"/>
</dbReference>
<evidence type="ECO:0000259" key="1">
    <source>
        <dbReference type="Pfam" id="PF02771"/>
    </source>
</evidence>
<dbReference type="Pfam" id="PF02771">
    <property type="entry name" value="Acyl-CoA_dh_N"/>
    <property type="match status" value="1"/>
</dbReference>
<name>A0A9Q1MLI8_9SOLA</name>
<dbReference type="InterPro" id="IPR037069">
    <property type="entry name" value="AcylCoA_DH/ox_N_sf"/>
</dbReference>
<gene>
    <name evidence="2" type="ORF">K7X08_003890</name>
</gene>
<evidence type="ECO:0000313" key="3">
    <source>
        <dbReference type="Proteomes" id="UP001152561"/>
    </source>
</evidence>
<accession>A0A9Q1MLI8</accession>
<dbReference type="GO" id="GO:0016627">
    <property type="term" value="F:oxidoreductase activity, acting on the CH-CH group of donors"/>
    <property type="evidence" value="ECO:0007669"/>
    <property type="project" value="InterPro"/>
</dbReference>
<dbReference type="OrthoDB" id="9988775at2759"/>
<evidence type="ECO:0000313" key="2">
    <source>
        <dbReference type="EMBL" id="KAJ8559832.1"/>
    </source>
</evidence>
<protein>
    <recommendedName>
        <fullName evidence="1">Acyl-CoA dehydrogenase/oxidase N-terminal domain-containing protein</fullName>
    </recommendedName>
</protein>
<keyword evidence="3" id="KW-1185">Reference proteome</keyword>
<dbReference type="InterPro" id="IPR013786">
    <property type="entry name" value="AcylCoA_DH/ox_N"/>
</dbReference>
<organism evidence="2 3">
    <name type="scientific">Anisodus acutangulus</name>
    <dbReference type="NCBI Taxonomy" id="402998"/>
    <lineage>
        <taxon>Eukaryota</taxon>
        <taxon>Viridiplantae</taxon>
        <taxon>Streptophyta</taxon>
        <taxon>Embryophyta</taxon>
        <taxon>Tracheophyta</taxon>
        <taxon>Spermatophyta</taxon>
        <taxon>Magnoliopsida</taxon>
        <taxon>eudicotyledons</taxon>
        <taxon>Gunneridae</taxon>
        <taxon>Pentapetalae</taxon>
        <taxon>asterids</taxon>
        <taxon>lamiids</taxon>
        <taxon>Solanales</taxon>
        <taxon>Solanaceae</taxon>
        <taxon>Solanoideae</taxon>
        <taxon>Hyoscyameae</taxon>
        <taxon>Anisodus</taxon>
    </lineage>
</organism>
<comment type="caution">
    <text evidence="2">The sequence shown here is derived from an EMBL/GenBank/DDBJ whole genome shotgun (WGS) entry which is preliminary data.</text>
</comment>
<dbReference type="EMBL" id="JAJAGQ010000006">
    <property type="protein sequence ID" value="KAJ8559832.1"/>
    <property type="molecule type" value="Genomic_DNA"/>
</dbReference>
<dbReference type="GO" id="GO:0050660">
    <property type="term" value="F:flavin adenine dinucleotide binding"/>
    <property type="evidence" value="ECO:0007669"/>
    <property type="project" value="InterPro"/>
</dbReference>